<comment type="caution">
    <text evidence="7">The sequence shown here is derived from an EMBL/GenBank/DDBJ whole genome shotgun (WGS) entry which is preliminary data.</text>
</comment>
<feature type="region of interest" description="Disordered" evidence="4">
    <location>
        <begin position="2818"/>
        <end position="2837"/>
    </location>
</feature>
<feature type="compositionally biased region" description="Polar residues" evidence="4">
    <location>
        <begin position="1499"/>
        <end position="1515"/>
    </location>
</feature>
<feature type="region of interest" description="Disordered" evidence="4">
    <location>
        <begin position="3875"/>
        <end position="3915"/>
    </location>
</feature>
<feature type="compositionally biased region" description="Low complexity" evidence="4">
    <location>
        <begin position="2314"/>
        <end position="2323"/>
    </location>
</feature>
<feature type="region of interest" description="Disordered" evidence="4">
    <location>
        <begin position="4318"/>
        <end position="4354"/>
    </location>
</feature>
<dbReference type="SUPFAM" id="SSF57603">
    <property type="entry name" value="FnI-like domain"/>
    <property type="match status" value="5"/>
</dbReference>
<evidence type="ECO:0000313" key="7">
    <source>
        <dbReference type="EMBL" id="KAF8785225.1"/>
    </source>
</evidence>
<feature type="compositionally biased region" description="Basic and acidic residues" evidence="4">
    <location>
        <begin position="1547"/>
        <end position="1556"/>
    </location>
</feature>
<accession>A0A8T0F4L6</accession>
<dbReference type="Proteomes" id="UP000807504">
    <property type="component" value="Unassembled WGS sequence"/>
</dbReference>
<evidence type="ECO:0000259" key="6">
    <source>
        <dbReference type="PROSITE" id="PS50184"/>
    </source>
</evidence>
<feature type="compositionally biased region" description="Polar residues" evidence="4">
    <location>
        <begin position="478"/>
        <end position="487"/>
    </location>
</feature>
<feature type="compositionally biased region" description="Low complexity" evidence="4">
    <location>
        <begin position="1785"/>
        <end position="1794"/>
    </location>
</feature>
<evidence type="ECO:0000256" key="4">
    <source>
        <dbReference type="SAM" id="MobiDB-lite"/>
    </source>
</evidence>
<feature type="region of interest" description="Disordered" evidence="4">
    <location>
        <begin position="518"/>
        <end position="697"/>
    </location>
</feature>
<feature type="compositionally biased region" description="Low complexity" evidence="4">
    <location>
        <begin position="1666"/>
        <end position="1685"/>
    </location>
</feature>
<feature type="compositionally biased region" description="Basic and acidic residues" evidence="4">
    <location>
        <begin position="1690"/>
        <end position="1703"/>
    </location>
</feature>
<feature type="region of interest" description="Disordered" evidence="4">
    <location>
        <begin position="3231"/>
        <end position="3312"/>
    </location>
</feature>
<feature type="compositionally biased region" description="Basic and acidic residues" evidence="4">
    <location>
        <begin position="613"/>
        <end position="622"/>
    </location>
</feature>
<dbReference type="PANTHER" id="PTHR46698:SF3">
    <property type="entry name" value="TENECTIN ISOFORM 1-RELATED"/>
    <property type="match status" value="1"/>
</dbReference>
<reference evidence="7" key="1">
    <citation type="journal article" date="2020" name="bioRxiv">
        <title>Chromosome-level reference genome of the European wasp spider Argiope bruennichi: a resource for studies on range expansion and evolutionary adaptation.</title>
        <authorList>
            <person name="Sheffer M.M."/>
            <person name="Hoppe A."/>
            <person name="Krehenwinkel H."/>
            <person name="Uhl G."/>
            <person name="Kuss A.W."/>
            <person name="Jensen L."/>
            <person name="Jensen C."/>
            <person name="Gillespie R.G."/>
            <person name="Hoff K.J."/>
            <person name="Prost S."/>
        </authorList>
    </citation>
    <scope>NUCLEOTIDE SEQUENCE</scope>
</reference>
<feature type="region of interest" description="Disordered" evidence="4">
    <location>
        <begin position="1499"/>
        <end position="1518"/>
    </location>
</feature>
<feature type="compositionally biased region" description="Basic and acidic residues" evidence="4">
    <location>
        <begin position="2118"/>
        <end position="2141"/>
    </location>
</feature>
<feature type="region of interest" description="Disordered" evidence="4">
    <location>
        <begin position="4256"/>
        <end position="4299"/>
    </location>
</feature>
<dbReference type="Gene3D" id="6.20.200.20">
    <property type="match status" value="2"/>
</dbReference>
<feature type="compositionally biased region" description="Polar residues" evidence="4">
    <location>
        <begin position="1079"/>
        <end position="1089"/>
    </location>
</feature>
<feature type="compositionally biased region" description="Polar residues" evidence="4">
    <location>
        <begin position="1013"/>
        <end position="1029"/>
    </location>
</feature>
<feature type="compositionally biased region" description="Low complexity" evidence="4">
    <location>
        <begin position="4256"/>
        <end position="4268"/>
    </location>
</feature>
<evidence type="ECO:0000256" key="5">
    <source>
        <dbReference type="SAM" id="SignalP"/>
    </source>
</evidence>
<feature type="domain" description="VWFC" evidence="6">
    <location>
        <begin position="36"/>
        <end position="100"/>
    </location>
</feature>
<feature type="compositionally biased region" description="Low complexity" evidence="4">
    <location>
        <begin position="4326"/>
        <end position="4338"/>
    </location>
</feature>
<feature type="chain" id="PRO_5035928365" evidence="5">
    <location>
        <begin position="23"/>
        <end position="4509"/>
    </location>
</feature>
<keyword evidence="3 5" id="KW-0732">Signal</keyword>
<feature type="region of interest" description="Disordered" evidence="4">
    <location>
        <begin position="2973"/>
        <end position="2997"/>
    </location>
</feature>
<feature type="signal peptide" evidence="5">
    <location>
        <begin position="1"/>
        <end position="22"/>
    </location>
</feature>
<organism evidence="7 8">
    <name type="scientific">Argiope bruennichi</name>
    <name type="common">Wasp spider</name>
    <name type="synonym">Aranea bruennichi</name>
    <dbReference type="NCBI Taxonomy" id="94029"/>
    <lineage>
        <taxon>Eukaryota</taxon>
        <taxon>Metazoa</taxon>
        <taxon>Ecdysozoa</taxon>
        <taxon>Arthropoda</taxon>
        <taxon>Chelicerata</taxon>
        <taxon>Arachnida</taxon>
        <taxon>Araneae</taxon>
        <taxon>Araneomorphae</taxon>
        <taxon>Entelegynae</taxon>
        <taxon>Araneoidea</taxon>
        <taxon>Araneidae</taxon>
        <taxon>Argiope</taxon>
    </lineage>
</organism>
<feature type="compositionally biased region" description="Polar residues" evidence="4">
    <location>
        <begin position="2278"/>
        <end position="2289"/>
    </location>
</feature>
<name>A0A8T0F4L6_ARGBR</name>
<feature type="compositionally biased region" description="Low complexity" evidence="4">
    <location>
        <begin position="869"/>
        <end position="886"/>
    </location>
</feature>
<feature type="compositionally biased region" description="Basic and acidic residues" evidence="4">
    <location>
        <begin position="2828"/>
        <end position="2837"/>
    </location>
</feature>
<feature type="compositionally biased region" description="Polar residues" evidence="4">
    <location>
        <begin position="1386"/>
        <end position="1416"/>
    </location>
</feature>
<feature type="compositionally biased region" description="Basic and acidic residues" evidence="4">
    <location>
        <begin position="2290"/>
        <end position="2302"/>
    </location>
</feature>
<feature type="compositionally biased region" description="Basic and acidic residues" evidence="4">
    <location>
        <begin position="1609"/>
        <end position="1624"/>
    </location>
</feature>
<evidence type="ECO:0000256" key="3">
    <source>
        <dbReference type="ARBA" id="ARBA00022729"/>
    </source>
</evidence>
<feature type="compositionally biased region" description="Low complexity" evidence="4">
    <location>
        <begin position="2566"/>
        <end position="2578"/>
    </location>
</feature>
<feature type="compositionally biased region" description="Polar residues" evidence="4">
    <location>
        <begin position="3246"/>
        <end position="3276"/>
    </location>
</feature>
<feature type="compositionally biased region" description="Polar residues" evidence="4">
    <location>
        <begin position="2108"/>
        <end position="2117"/>
    </location>
</feature>
<evidence type="ECO:0000256" key="1">
    <source>
        <dbReference type="ARBA" id="ARBA00004613"/>
    </source>
</evidence>
<feature type="region of interest" description="Disordered" evidence="4">
    <location>
        <begin position="2018"/>
        <end position="2083"/>
    </location>
</feature>
<dbReference type="PANTHER" id="PTHR46698">
    <property type="entry name" value="CROSSVEINLESS 2"/>
    <property type="match status" value="1"/>
</dbReference>
<feature type="region of interest" description="Disordered" evidence="4">
    <location>
        <begin position="922"/>
        <end position="1033"/>
    </location>
</feature>
<feature type="compositionally biased region" description="Low complexity" evidence="4">
    <location>
        <begin position="1373"/>
        <end position="1385"/>
    </location>
</feature>
<feature type="region of interest" description="Disordered" evidence="4">
    <location>
        <begin position="1529"/>
        <end position="1817"/>
    </location>
</feature>
<feature type="compositionally biased region" description="Low complexity" evidence="4">
    <location>
        <begin position="1558"/>
        <end position="1568"/>
    </location>
</feature>
<feature type="compositionally biased region" description="Basic and acidic residues" evidence="4">
    <location>
        <begin position="1569"/>
        <end position="1584"/>
    </location>
</feature>
<dbReference type="EMBL" id="JABXBU010000030">
    <property type="protein sequence ID" value="KAF8785225.1"/>
    <property type="molecule type" value="Genomic_DNA"/>
</dbReference>
<feature type="compositionally biased region" description="Polar residues" evidence="4">
    <location>
        <begin position="564"/>
        <end position="612"/>
    </location>
</feature>
<feature type="compositionally biased region" description="Polar residues" evidence="4">
    <location>
        <begin position="1051"/>
        <end position="1062"/>
    </location>
</feature>
<feature type="region of interest" description="Disordered" evidence="4">
    <location>
        <begin position="2278"/>
        <end position="2417"/>
    </location>
</feature>
<feature type="region of interest" description="Disordered" evidence="4">
    <location>
        <begin position="2622"/>
        <end position="2672"/>
    </location>
</feature>
<feature type="compositionally biased region" description="Basic and acidic residues" evidence="4">
    <location>
        <begin position="3901"/>
        <end position="3911"/>
    </location>
</feature>
<feature type="region of interest" description="Disordered" evidence="4">
    <location>
        <begin position="3728"/>
        <end position="3777"/>
    </location>
</feature>
<evidence type="ECO:0000313" key="8">
    <source>
        <dbReference type="Proteomes" id="UP000807504"/>
    </source>
</evidence>
<feature type="region of interest" description="Disordered" evidence="4">
    <location>
        <begin position="1373"/>
        <end position="1458"/>
    </location>
</feature>
<feature type="compositionally biased region" description="Basic and acidic residues" evidence="4">
    <location>
        <begin position="461"/>
        <end position="477"/>
    </location>
</feature>
<feature type="region of interest" description="Disordered" evidence="4">
    <location>
        <begin position="3051"/>
        <end position="3142"/>
    </location>
</feature>
<feature type="compositionally biased region" description="Low complexity" evidence="4">
    <location>
        <begin position="1801"/>
        <end position="1811"/>
    </location>
</feature>
<feature type="compositionally biased region" description="Polar residues" evidence="4">
    <location>
        <begin position="2659"/>
        <end position="2670"/>
    </location>
</feature>
<feature type="compositionally biased region" description="Polar residues" evidence="4">
    <location>
        <begin position="640"/>
        <end position="661"/>
    </location>
</feature>
<feature type="compositionally biased region" description="Basic and acidic residues" evidence="4">
    <location>
        <begin position="1714"/>
        <end position="1735"/>
    </location>
</feature>
<evidence type="ECO:0000256" key="2">
    <source>
        <dbReference type="ARBA" id="ARBA00022525"/>
    </source>
</evidence>
<dbReference type="InterPro" id="IPR001007">
    <property type="entry name" value="VWF_dom"/>
</dbReference>
<feature type="compositionally biased region" description="Polar residues" evidence="4">
    <location>
        <begin position="2349"/>
        <end position="2360"/>
    </location>
</feature>
<proteinExistence type="predicted"/>
<feature type="compositionally biased region" description="Polar residues" evidence="4">
    <location>
        <begin position="1628"/>
        <end position="1642"/>
    </location>
</feature>
<feature type="region of interest" description="Disordered" evidence="4">
    <location>
        <begin position="1051"/>
        <end position="1089"/>
    </location>
</feature>
<feature type="compositionally biased region" description="Low complexity" evidence="4">
    <location>
        <begin position="2203"/>
        <end position="2214"/>
    </location>
</feature>
<dbReference type="GO" id="GO:0005576">
    <property type="term" value="C:extracellular region"/>
    <property type="evidence" value="ECO:0007669"/>
    <property type="project" value="UniProtKB-SubCell"/>
</dbReference>
<feature type="compositionally biased region" description="Low complexity" evidence="4">
    <location>
        <begin position="2385"/>
        <end position="2394"/>
    </location>
</feature>
<feature type="compositionally biased region" description="Basic and acidic residues" evidence="4">
    <location>
        <begin position="2043"/>
        <end position="2067"/>
    </location>
</feature>
<feature type="region of interest" description="Disordered" evidence="4">
    <location>
        <begin position="2106"/>
        <end position="2235"/>
    </location>
</feature>
<feature type="region of interest" description="Disordered" evidence="4">
    <location>
        <begin position="1227"/>
        <end position="1246"/>
    </location>
</feature>
<feature type="compositionally biased region" description="Basic residues" evidence="4">
    <location>
        <begin position="688"/>
        <end position="697"/>
    </location>
</feature>
<feature type="compositionally biased region" description="Low complexity" evidence="4">
    <location>
        <begin position="2142"/>
        <end position="2159"/>
    </location>
</feature>
<feature type="region of interest" description="Disordered" evidence="4">
    <location>
        <begin position="2759"/>
        <end position="2791"/>
    </location>
</feature>
<sequence length="4509" mass="493485">MIYLLTLRFFFLLITCSFLVESAPVQESIGRQPRQKGCYYLSDHYDNGERIDTNEPCLNCTCLNSMLMCYLRICPFVKPVGEECIIEREEGDCCPKIWCPEVIKNKENTPKISEKRKQQPGCYLDDKFYSDGAMLPHDPKRPCEVCYCIRNSTACVMQECELKVDGCFPIYKEGQCCPCRYNCTYEEATPTPPGVTLTDLAEGCTLSDGSFVEDGEAVNSTNPCEHCYCMRNEVVCAIQECQAPGDNCRPVPPKPDQCCPDRYECLVNTISPNSFEKPISLQFSTVFTTSLGTTTTSPDLSTVKGKIADSSKVKGAPKKEVIDEIPSPVYIPSQQTKSSEIPEEIFTTVSISQKSSTVKESHIQENVTLIPTLSDTSSLASSTESEVAEKIRSFTITPADDLLSDKFSATSSEKISTEYAETTGSILSDEKISELTTIHYETSSPADQSQQTTIQAEAINPEEHYKKVTTQEEKSKPTEYSQQTTIQGDISSTTEYYQKSTTEADTKTSIGYSPETTILVDTRSPIKQSQQTTAQTKISHPTEISQDMTSETQPSRKGYGVKGSSLTHKSSSVHTPSSAPENVEVSTESYSPQKSSSPLEYDTSRNSTNTILSEKEKADSVKESTFSPPNIIRVKGRKPSSPSEESIKVSTTEPTVASQEHNFMEGEPEDGKIKQPTGEQSITGVKSSQKKGQIKGKRPQIKEKPLLPVGVIPGEKKQSTSTTVFPSIKGRPSVMSIPGEGSCHVGKVTYKHGQAVPSSDVCKMSCQCSRGKIYCVEIVCEKLHPENYGECQLVRNQSQCCPHYECGTSITKPAEYLDITEFTSVDGIFISSTTVQKSGTYTTESSTLFPISSTESTDDVFKTDATTTSSPSSFTKEATSSSFSSKTPLFSTFPTEISHSTNEVDVSTTADDTNFSISIHEEELSTEQSHSQEETETTTGSTKLFSVASTSQEAETASVSYDSTVEEIKYTTQETSTSEKESAKFTSTKASTESPTTEKSHATPFTFKETDSEASTDPSTELHSTPTVKETSKTTFEDLTVEKIAGVSTTMKTSSFSSVQPEEQTETPEVGIHTETEQKSSTPSDVISTSEVITERYSQSDLVKETESIQPSGTAEEISTLHSVTSTKVSVGSEVTDKFGTVVTDKDAGATLGYEISSDKEETFLATSSKPLETSETQEDFEKLTDHKTTIISTYEESSVTPLPEEAAHEAESSFQTDTSLQEKFTIPSTKQTGHSSTQEPFVDLTSTEKTLPSILDLSSTKKHQPTLGETAVSDGADTKDYFESTVVVVSSTEAETPEYIPKTVIASNVSTIGLIDASETTASKVATEESHLAETTTVVTKVDLAVSFETDLPSDLHAQDSSTEKNIVELQTTSSQSAQTTKQQDGTATSSVQTSTGSNIVYSTDAPTSYATHSTTLKEHDITDSTERTTEQSYTIKSTEIQKSTEAPTTTQKDTEEHEKLKTASGIYEEHEVTFSTKKEQEETTFHVFKHSTTDSYDITTRSSEHPQGTSTITPVKDDISTVISTTTSAQQGLSSDIIGADSSDDSVKFTETKPDSVSSTEGTETSSKQETDAGSDISHEIELTTLSSKSEESSTTFSVGTNLSEETSPKQETDAETDRSDEAELTSLSPKAAESSSTFEDSSHFAVSETSVTQKIDIVSGIGQQEQSSTPSSTVEESEYSTTVRIESLFHDATEAPKSVEETDVSPITSVSEDKKTTSKLEESTEEGHKEEFSGINLDSEVTDKKISESEFSTSHAEEIRSSSVSGASSTQASHELDYDTKSSTSISVTISEQDNEETSVSVEGSSTTGEEKLPTSEEILSPIYEITDNEISHDVGDFVTEFHDSGDGKYEDEGIFSKKKPGKESDIEANEPEKHTTESHAEVIKHEQHITESHVEATDLESHTESELHAESIKPEQHTTASHIELIEPEQHTTELQADYIKSKQHSTESYITIIELEQHTTESYAESIKPEQHSTQSHIEIIEPEQKYTTESHAETAESEQHGTELYLEVSTFASEASESPEEAAKTQAVATHIPESTAEEKETHTVETSSEKEIHVSHEYQKTDSQFPAIQVTSTNQPKDDVYITESEDYEHKKVSFEASVSYEDTTSQGVTEKSEISTDDLSETHKSQDHAEKFETIISTSSTVSSSDHGTSTAKQTLVPSSTEKSTFEHDSVTTVESIKSTSTDVSHTSESLIEVSDTSTTDDSTSTLKPGESLESFDSHKDEGFKPFSVESTSLPIMIIDDASTLDDKAIQTESPSPSTNLSHEDIVTTQEPYHSVSTSTDQPKKDEILTDEKIASIVTEDESRGTSEGISISESTEYHSETTDKTSISSTHSHHDIVTTQEPYHSVSTSTDQPKENGILPDEKIASIVTEDESRGTSEGISISESTEYHSETTDKTIISPTHSHHETSYVPEKTTNAITDASNIPNAFAVSTSEPENLVSVDATGSTAQEEAETVKDTTTKQPVTDYVSHTVSTTQFSTLHDKIEDSDGTKTSFRVTVTEHPIEDTSPAQGIDRHTNPENVEGAVDTVVSTAYESIKDAKDSSTVKYETTERPTTVKKVSTTVSESTTTAHPGTHKDFASTSVAGDLTSIKISEHSEDAIVDFNNSSHIVDHSEDEETIETFTDPPKQTEKPESHIKLSHTHEPSISVEEVTSTAAPQTPAISEKPTDEKMELTVETTQAVSEESHHSFVTSKAPELTSEPVKSDTHVIFSSDSTVVPTIVHSGTTTFTLKPEVITQTVQTPVLLETTQFTPKESSPTEHEAIEDLEEEEAESLPHVSEKDDLIAKRITPSAIDVSDVSKSSELTTAKILEEENNSAEDSGKFTDHEKIHTDSITTEISEETTAKEEQTTLFASTPKSVSTEESHDHSVLPNATEAVSTDIHSEFHEQEKTSFTVSAQTDEASTSASFGHSTNVFDVTDIENKLKTTLISEFSDTIDTSTKSEKIETSSIRVEEDLINTEYSELQKHSTAAPTENAPTSESYFSAEDSSLTPKIKVISDETATHAATGDYADTVKETETSKSEITTKEYNEQVNSSNFIHQEGDETTYDSSNEQSELDVEAEFQTSPKPEDGETISTESGIKHSTSFVEQSEETDESFEEHADSTSTTKTVPENKQKEQSASTTPALISVRDGPSHSTLTTIYDLTSTPKPLKLDAVIENQHSTSKYFQADAEIDEKFHETDKYLDKSTTQDVITEIKPSILPVTQSRDEAVKDSSIKQITEKYEDSESTDYEGWDTGSTTSEAKEFTATTSDDVSVKTTESKQLSSDILAKDSITDHDKTQSSSTFSPEIISEAQKDTEVGLTDTDSKTDAVYLSTTKYPQETGESSLVTEETREIFGSTKTHLLNDTKDVSLPENFLTDSDIINEITSSSDSKLSSENVPDLTHISLAHTTDKISTQDHGFHKQTYPPESLDEGLEENIKFFTTLSTIQSDETILPENLTTESAERISSLSELSSDVTETSLDKHKTDAESLSITKESIQDSDSDILTVSPSLIPENLIDFSIIPSQQDNLQTVDTDTTYVNQENVEKKPFEISSTTVTEVNKLEESHSNLTNTVDAFEIELANQTLHADDQKEAVPSFEDSGAITSDSKVTKISDTSAFETSSSTVSPTQDYGFHKEVYYPPKHEESTKFVQHYDTTELPTSFSTLIDESATQKSEIIKSTVHSDSTFASVTDTQTEQSVNVDRKSAADFGVTSIKESTVAQKDLSSQESTIKIAETTESDSETSVTHSEHASSTFSTGDITLTPHTGSVSETHSLDEVKQKPTLHAKTTISSNEFFTTEYSKSSSDEDQNVTDQSHKELFTEEPHIDMNSSTSIQTISTEETEKKKESVTVSGIEISSTSRKPTDYDYLYTTYISHISSSVEFSEESDSFSTTKPETTDTVEENATTEEQHSTHHVESGDSLTTVSDNVANENISEESTIHTKFSTDYAPALLINDTTTDRTSDPDSAILLKKTTIEDIELSSTTESSIKESFDAEVHSTENEISSKIVTSLPKQTDIHSTHVTELFNDNTRPPQENLHLDHSKTEGVISTQDYSDLHTEFSFNDEISEHHGITTSDESDIIITKKLPSVSVEDQFSTFSSHQNESFTETIHETTKSYEIKNEEGISEISETSPSSSTIVTIEALGVSRDSISSTHITTSTSFETTSNALESSLDKETQPEGAEKIYDIESFTIKDSLSNHSDTKVVTDSTITTSYDLNLSEDQDKKVTIKSFVSDSESAFTEEHSTYSPLFVSTTTKHAVDSTTAQPQTSTSSAVDISEASLTTGTSKSQEDVTISAHDTSSSTTHEEILETIASFFPHSSPPSILAESHKSSSLSSSSTTSGPSHKHTTAKPADESPHHLPEDGYCLYENEVYNSAEQIPRKDPCEFCFCFRGDIICLQQSCPPPIRGCYATPINGFCCPRFHCPVQEMHFNLSTTTTTTPDPRIGKYLPPADQNTGCEIEGNVYRVHQVVRPSSGPCMLCRCEMGGIMKCDPRDCQPQAPLLLRLNREFFKKR</sequence>
<feature type="compositionally biased region" description="Polar residues" evidence="4">
    <location>
        <begin position="3744"/>
        <end position="3765"/>
    </location>
</feature>
<feature type="region of interest" description="Disordered" evidence="4">
    <location>
        <begin position="1196"/>
        <end position="1221"/>
    </location>
</feature>
<dbReference type="InterPro" id="IPR052424">
    <property type="entry name" value="Kielin_Chordin-BMP_Reg"/>
</dbReference>
<feature type="compositionally biased region" description="Polar residues" evidence="4">
    <location>
        <begin position="525"/>
        <end position="555"/>
    </location>
</feature>
<keyword evidence="2" id="KW-0964">Secreted</keyword>
<feature type="compositionally biased region" description="Polar residues" evidence="4">
    <location>
        <begin position="1432"/>
        <end position="1453"/>
    </location>
</feature>
<dbReference type="SMART" id="SM00214">
    <property type="entry name" value="VWC"/>
    <property type="match status" value="5"/>
</dbReference>
<feature type="compositionally biased region" description="Polar residues" evidence="4">
    <location>
        <begin position="2068"/>
        <end position="2082"/>
    </location>
</feature>
<feature type="compositionally biased region" description="Basic and acidic residues" evidence="4">
    <location>
        <begin position="1417"/>
        <end position="1431"/>
    </location>
</feature>
<feature type="region of interest" description="Disordered" evidence="4">
    <location>
        <begin position="1847"/>
        <end position="1883"/>
    </location>
</feature>
<protein>
    <submittedName>
        <fullName evidence="7">von Willebrand factor C and EGF like protein</fullName>
    </submittedName>
</protein>
<feature type="region of interest" description="Disordered" evidence="4">
    <location>
        <begin position="457"/>
        <end position="487"/>
    </location>
</feature>
<feature type="region of interest" description="Disordered" evidence="4">
    <location>
        <begin position="860"/>
        <end position="886"/>
    </location>
</feature>
<gene>
    <name evidence="7" type="ORF">HNY73_010797</name>
</gene>
<keyword evidence="8" id="KW-1185">Reference proteome</keyword>
<feature type="compositionally biased region" description="Low complexity" evidence="4">
    <location>
        <begin position="1529"/>
        <end position="1543"/>
    </location>
</feature>
<feature type="compositionally biased region" description="Polar residues" evidence="4">
    <location>
        <begin position="3083"/>
        <end position="3097"/>
    </location>
</feature>
<feature type="compositionally biased region" description="Low complexity" evidence="4">
    <location>
        <begin position="1764"/>
        <end position="1776"/>
    </location>
</feature>
<feature type="region of interest" description="Disordered" evidence="4">
    <location>
        <begin position="2566"/>
        <end position="2586"/>
    </location>
</feature>
<feature type="compositionally biased region" description="Polar residues" evidence="4">
    <location>
        <begin position="2160"/>
        <end position="2171"/>
    </location>
</feature>
<feature type="compositionally biased region" description="Basic and acidic residues" evidence="4">
    <location>
        <begin position="3279"/>
        <end position="3290"/>
    </location>
</feature>
<reference evidence="7" key="2">
    <citation type="submission" date="2020-06" db="EMBL/GenBank/DDBJ databases">
        <authorList>
            <person name="Sheffer M."/>
        </authorList>
    </citation>
    <scope>NUCLEOTIDE SEQUENCE</scope>
</reference>
<comment type="subcellular location">
    <subcellularLocation>
        <location evidence="1">Secreted</location>
    </subcellularLocation>
</comment>
<feature type="compositionally biased region" description="Polar residues" evidence="4">
    <location>
        <begin position="943"/>
        <end position="963"/>
    </location>
</feature>
<dbReference type="PROSITE" id="PS50184">
    <property type="entry name" value="VWFC_2"/>
    <property type="match status" value="1"/>
</dbReference>
<feature type="compositionally biased region" description="Low complexity" evidence="4">
    <location>
        <begin position="1585"/>
        <end position="1600"/>
    </location>
</feature>
<feature type="compositionally biased region" description="Basic and acidic residues" evidence="4">
    <location>
        <begin position="2636"/>
        <end position="2652"/>
    </location>
</feature>
<feature type="compositionally biased region" description="Polar residues" evidence="4">
    <location>
        <begin position="2179"/>
        <end position="2198"/>
    </location>
</feature>